<dbReference type="Pfam" id="PF00583">
    <property type="entry name" value="Acetyltransf_1"/>
    <property type="match status" value="1"/>
</dbReference>
<keyword evidence="5" id="KW-1185">Reference proteome</keyword>
<evidence type="ECO:0000259" key="3">
    <source>
        <dbReference type="PROSITE" id="PS51186"/>
    </source>
</evidence>
<evidence type="ECO:0000256" key="1">
    <source>
        <dbReference type="ARBA" id="ARBA00022679"/>
    </source>
</evidence>
<proteinExistence type="predicted"/>
<dbReference type="Proteomes" id="UP000189677">
    <property type="component" value="Chromosome"/>
</dbReference>
<dbReference type="AlphaFoldDB" id="A0A1U9R1P0"/>
<feature type="domain" description="N-acetyltransferase" evidence="3">
    <location>
        <begin position="2"/>
        <end position="131"/>
    </location>
</feature>
<accession>A0A1U9R1P0</accession>
<dbReference type="InterPro" id="IPR000182">
    <property type="entry name" value="GNAT_dom"/>
</dbReference>
<organism evidence="4 5">
    <name type="scientific">Streptomyces niveus</name>
    <name type="common">Streptomyces spheroides</name>
    <dbReference type="NCBI Taxonomy" id="193462"/>
    <lineage>
        <taxon>Bacteria</taxon>
        <taxon>Bacillati</taxon>
        <taxon>Actinomycetota</taxon>
        <taxon>Actinomycetes</taxon>
        <taxon>Kitasatosporales</taxon>
        <taxon>Streptomycetaceae</taxon>
        <taxon>Streptomyces</taxon>
    </lineage>
</organism>
<keyword evidence="2" id="KW-0012">Acyltransferase</keyword>
<dbReference type="RefSeq" id="WP_078079117.1">
    <property type="nucleotide sequence ID" value="NZ_CP018047.1"/>
</dbReference>
<name>A0A1U9R1P0_STRNV</name>
<evidence type="ECO:0000313" key="5">
    <source>
        <dbReference type="Proteomes" id="UP000189677"/>
    </source>
</evidence>
<dbReference type="SUPFAM" id="SSF55729">
    <property type="entry name" value="Acyl-CoA N-acyltransferases (Nat)"/>
    <property type="match status" value="1"/>
</dbReference>
<dbReference type="InterPro" id="IPR045039">
    <property type="entry name" value="NSI-like"/>
</dbReference>
<dbReference type="PROSITE" id="PS51186">
    <property type="entry name" value="GNAT"/>
    <property type="match status" value="1"/>
</dbReference>
<dbReference type="PANTHER" id="PTHR43626:SF4">
    <property type="entry name" value="GCN5-RELATED N-ACETYLTRANSFERASE 2, CHLOROPLASTIC"/>
    <property type="match status" value="1"/>
</dbReference>
<evidence type="ECO:0000313" key="4">
    <source>
        <dbReference type="EMBL" id="AQU70422.1"/>
    </source>
</evidence>
<dbReference type="GO" id="GO:0005737">
    <property type="term" value="C:cytoplasm"/>
    <property type="evidence" value="ECO:0007669"/>
    <property type="project" value="TreeGrafter"/>
</dbReference>
<dbReference type="GO" id="GO:0008080">
    <property type="term" value="F:N-acetyltransferase activity"/>
    <property type="evidence" value="ECO:0007669"/>
    <property type="project" value="InterPro"/>
</dbReference>
<dbReference type="OrthoDB" id="4549080at2"/>
<sequence>MAVIYEWRGEVDDAALGALHAEGFGEPRTPAARVGRLRRHSLGWVCAWEAGRLVGFVNVAWDGGEHAFLLDTVVARSCRGRGVGTALAARATEGARAAGCAWLHVDYEDRLDSFYTDACGFRPTAAGLIAL</sequence>
<dbReference type="Gene3D" id="3.40.630.30">
    <property type="match status" value="1"/>
</dbReference>
<gene>
    <name evidence="4" type="ORF">BBN63_33880</name>
</gene>
<keyword evidence="1 4" id="KW-0808">Transferase</keyword>
<reference evidence="4 5" key="1">
    <citation type="submission" date="2016-11" db="EMBL/GenBank/DDBJ databases">
        <title>Complete genome sequence of Streptomyces niveus SCSIO 3406.</title>
        <authorList>
            <person name="Zhu Q."/>
            <person name="Cheng W."/>
            <person name="Song Y."/>
            <person name="Li Q."/>
            <person name="Ju J."/>
        </authorList>
    </citation>
    <scope>NUCLEOTIDE SEQUENCE [LARGE SCALE GENOMIC DNA]</scope>
    <source>
        <strain evidence="4 5">SCSIO 3406</strain>
    </source>
</reference>
<dbReference type="KEGG" id="snw:BBN63_33880"/>
<dbReference type="InterPro" id="IPR016181">
    <property type="entry name" value="Acyl_CoA_acyltransferase"/>
</dbReference>
<dbReference type="CDD" id="cd04301">
    <property type="entry name" value="NAT_SF"/>
    <property type="match status" value="1"/>
</dbReference>
<protein>
    <submittedName>
        <fullName evidence="4">GNAT family N-acetyltransferase</fullName>
    </submittedName>
</protein>
<evidence type="ECO:0000256" key="2">
    <source>
        <dbReference type="ARBA" id="ARBA00023315"/>
    </source>
</evidence>
<dbReference type="PANTHER" id="PTHR43626">
    <property type="entry name" value="ACYL-COA N-ACYLTRANSFERASE"/>
    <property type="match status" value="1"/>
</dbReference>
<dbReference type="EMBL" id="CP018047">
    <property type="protein sequence ID" value="AQU70422.1"/>
    <property type="molecule type" value="Genomic_DNA"/>
</dbReference>